<organism evidence="1">
    <name type="scientific">Oikopleura dioica</name>
    <name type="common">Tunicate</name>
    <dbReference type="NCBI Taxonomy" id="34765"/>
    <lineage>
        <taxon>Eukaryota</taxon>
        <taxon>Metazoa</taxon>
        <taxon>Chordata</taxon>
        <taxon>Tunicata</taxon>
        <taxon>Appendicularia</taxon>
        <taxon>Copelata</taxon>
        <taxon>Oikopleuridae</taxon>
        <taxon>Oikopleura</taxon>
    </lineage>
</organism>
<dbReference type="AlphaFoldDB" id="E4YXM0"/>
<gene>
    <name evidence="1" type="ORF">GSOID_T00022182001</name>
</gene>
<dbReference type="Proteomes" id="UP000011014">
    <property type="component" value="Unassembled WGS sequence"/>
</dbReference>
<proteinExistence type="predicted"/>
<dbReference type="EMBL" id="FN655819">
    <property type="protein sequence ID" value="CBY40203.1"/>
    <property type="molecule type" value="Genomic_DNA"/>
</dbReference>
<reference evidence="1" key="1">
    <citation type="journal article" date="2010" name="Science">
        <title>Plasticity of animal genome architecture unmasked by rapid evolution of a pelagic tunicate.</title>
        <authorList>
            <person name="Denoeud F."/>
            <person name="Henriet S."/>
            <person name="Mungpakdee S."/>
            <person name="Aury J.M."/>
            <person name="Da Silva C."/>
            <person name="Brinkmann H."/>
            <person name="Mikhaleva J."/>
            <person name="Olsen L.C."/>
            <person name="Jubin C."/>
            <person name="Canestro C."/>
            <person name="Bouquet J.M."/>
            <person name="Danks G."/>
            <person name="Poulain J."/>
            <person name="Campsteijn C."/>
            <person name="Adamski M."/>
            <person name="Cross I."/>
            <person name="Yadetie F."/>
            <person name="Muffato M."/>
            <person name="Louis A."/>
            <person name="Butcher S."/>
            <person name="Tsagkogeorga G."/>
            <person name="Konrad A."/>
            <person name="Singh S."/>
            <person name="Jensen M.F."/>
            <person name="Cong E.H."/>
            <person name="Eikeseth-Otteraa H."/>
            <person name="Noel B."/>
            <person name="Anthouard V."/>
            <person name="Porcel B.M."/>
            <person name="Kachouri-Lafond R."/>
            <person name="Nishino A."/>
            <person name="Ugolini M."/>
            <person name="Chourrout P."/>
            <person name="Nishida H."/>
            <person name="Aasland R."/>
            <person name="Huzurbazar S."/>
            <person name="Westhof E."/>
            <person name="Delsuc F."/>
            <person name="Lehrach H."/>
            <person name="Reinhardt R."/>
            <person name="Weissenbach J."/>
            <person name="Roy S.W."/>
            <person name="Artiguenave F."/>
            <person name="Postlethwait J.H."/>
            <person name="Manak J.R."/>
            <person name="Thompson E.M."/>
            <person name="Jaillon O."/>
            <person name="Du Pasquier L."/>
            <person name="Boudinot P."/>
            <person name="Liberles D.A."/>
            <person name="Volff J.N."/>
            <person name="Philippe H."/>
            <person name="Lenhard B."/>
            <person name="Roest Crollius H."/>
            <person name="Wincker P."/>
            <person name="Chourrout D."/>
        </authorList>
    </citation>
    <scope>NUCLEOTIDE SEQUENCE [LARGE SCALE GENOMIC DNA]</scope>
</reference>
<protein>
    <submittedName>
        <fullName evidence="1">Uncharacterized protein</fullName>
    </submittedName>
</protein>
<evidence type="ECO:0000313" key="1">
    <source>
        <dbReference type="EMBL" id="CBY40203.1"/>
    </source>
</evidence>
<name>E4YXM0_OIKDI</name>
<accession>E4YXM0</accession>
<sequence length="103" mass="11992">MLPDRVIEKCGLRYFGPICRLFSGFQHCSGWTFLEDFQELFLKSPIQCYIELYRERLRNATVPLPIGKMIPKNFQVLNIKTAKLENLQKYLGKLTVLNFGSCT</sequence>